<comment type="caution">
    <text evidence="2">The sequence shown here is derived from an EMBL/GenBank/DDBJ whole genome shotgun (WGS) entry which is preliminary data.</text>
</comment>
<keyword evidence="1" id="KW-0812">Transmembrane</keyword>
<gene>
    <name evidence="2" type="ORF">GCM10010439_10810</name>
</gene>
<accession>A0ABP6GGT7</accession>
<organism evidence="2 3">
    <name type="scientific">Actinocorallia aurantiaca</name>
    <dbReference type="NCBI Taxonomy" id="46204"/>
    <lineage>
        <taxon>Bacteria</taxon>
        <taxon>Bacillati</taxon>
        <taxon>Actinomycetota</taxon>
        <taxon>Actinomycetes</taxon>
        <taxon>Streptosporangiales</taxon>
        <taxon>Thermomonosporaceae</taxon>
        <taxon>Actinocorallia</taxon>
    </lineage>
</organism>
<dbReference type="RefSeq" id="WP_344449021.1">
    <property type="nucleotide sequence ID" value="NZ_BAAATZ010000003.1"/>
</dbReference>
<keyword evidence="1" id="KW-1133">Transmembrane helix</keyword>
<proteinExistence type="predicted"/>
<feature type="transmembrane region" description="Helical" evidence="1">
    <location>
        <begin position="55"/>
        <end position="79"/>
    </location>
</feature>
<dbReference type="EMBL" id="BAAATZ010000003">
    <property type="protein sequence ID" value="GAA2721165.1"/>
    <property type="molecule type" value="Genomic_DNA"/>
</dbReference>
<name>A0ABP6GGT7_9ACTN</name>
<evidence type="ECO:0000313" key="2">
    <source>
        <dbReference type="EMBL" id="GAA2721165.1"/>
    </source>
</evidence>
<dbReference type="Proteomes" id="UP001501842">
    <property type="component" value="Unassembled WGS sequence"/>
</dbReference>
<protein>
    <recommendedName>
        <fullName evidence="4">FtsX extracellular domain-containing protein</fullName>
    </recommendedName>
</protein>
<evidence type="ECO:0000313" key="3">
    <source>
        <dbReference type="Proteomes" id="UP001501842"/>
    </source>
</evidence>
<keyword evidence="1" id="KW-0472">Membrane</keyword>
<sequence>MRHDGDDDYGLPRVDVVVPDDARELDEDLAAWRREERAKRRRARLRRLLRPVTRYGLAVPVLALSLVLTLVSGILITFFGPRPVPQAPAAPLASPTAAVGAVGGRLPDAQVVVNAAPRTAESLRPAVFTIMPPGCACEDRLRELARQAAGQSLHFYLLADRRTSGQSVPNAHQELRPVVNRITETVTGIVDDPGNALASSYRARGLTVVVVRSDGLVSQVIHDLGPVVDPRLIKV</sequence>
<evidence type="ECO:0008006" key="4">
    <source>
        <dbReference type="Google" id="ProtNLM"/>
    </source>
</evidence>
<reference evidence="3" key="1">
    <citation type="journal article" date="2019" name="Int. J. Syst. Evol. Microbiol.">
        <title>The Global Catalogue of Microorganisms (GCM) 10K type strain sequencing project: providing services to taxonomists for standard genome sequencing and annotation.</title>
        <authorList>
            <consortium name="The Broad Institute Genomics Platform"/>
            <consortium name="The Broad Institute Genome Sequencing Center for Infectious Disease"/>
            <person name="Wu L."/>
            <person name="Ma J."/>
        </authorList>
    </citation>
    <scope>NUCLEOTIDE SEQUENCE [LARGE SCALE GENOMIC DNA]</scope>
    <source>
        <strain evidence="3">JCM 8201</strain>
    </source>
</reference>
<keyword evidence="3" id="KW-1185">Reference proteome</keyword>
<evidence type="ECO:0000256" key="1">
    <source>
        <dbReference type="SAM" id="Phobius"/>
    </source>
</evidence>